<feature type="transmembrane region" description="Helical" evidence="3">
    <location>
        <begin position="12"/>
        <end position="34"/>
    </location>
</feature>
<comment type="caution">
    <text evidence="4">The sequence shown here is derived from an EMBL/GenBank/DDBJ whole genome shotgun (WGS) entry which is preliminary data.</text>
</comment>
<evidence type="ECO:0000256" key="3">
    <source>
        <dbReference type="SAM" id="Phobius"/>
    </source>
</evidence>
<organism evidence="4 5">
    <name type="scientific">Persicirhabdus sediminis</name>
    <dbReference type="NCBI Taxonomy" id="454144"/>
    <lineage>
        <taxon>Bacteria</taxon>
        <taxon>Pseudomonadati</taxon>
        <taxon>Verrucomicrobiota</taxon>
        <taxon>Verrucomicrobiia</taxon>
        <taxon>Verrucomicrobiales</taxon>
        <taxon>Verrucomicrobiaceae</taxon>
        <taxon>Persicirhabdus</taxon>
    </lineage>
</organism>
<gene>
    <name evidence="4" type="ORF">JIN82_07930</name>
</gene>
<evidence type="ECO:0000313" key="4">
    <source>
        <dbReference type="EMBL" id="MBK1791077.1"/>
    </source>
</evidence>
<dbReference type="AlphaFoldDB" id="A0A8J7ME82"/>
<feature type="region of interest" description="Disordered" evidence="2">
    <location>
        <begin position="268"/>
        <end position="308"/>
    </location>
</feature>
<keyword evidence="5" id="KW-1185">Reference proteome</keyword>
<name>A0A8J7ME82_9BACT</name>
<evidence type="ECO:0000313" key="5">
    <source>
        <dbReference type="Proteomes" id="UP000624703"/>
    </source>
</evidence>
<evidence type="ECO:0000256" key="1">
    <source>
        <dbReference type="SAM" id="Coils"/>
    </source>
</evidence>
<keyword evidence="3" id="KW-1133">Transmembrane helix</keyword>
<sequence>MSDLFSSAKGPGLVGLGLAAVVLGGLSLLMTLALEDEDLSIEQDMVELNYELNYLKDFEGQVIAYQDVAKKNQQTVERLQEVVNELNAKSAELMQKEQELDDEKASVAELYKQIDQYKVNYREAEWASARGEKYEALKTLRGREYQSVEVRKVSAAGMEIRHAIGTARIPYDHLPSEMQDRFQFTAEAASSMAQEELAFRKRLESDHARAADRRTEREKLYKDKLAKRSNYLARAKIKSLQNALKTKEELHMASIERVRALRAKADANNNRGLSGGLAKREEERAAELQKSIEQTRSEISRLSRQVRN</sequence>
<keyword evidence="1" id="KW-0175">Coiled coil</keyword>
<dbReference type="EMBL" id="JAENIM010000039">
    <property type="protein sequence ID" value="MBK1791077.1"/>
    <property type="molecule type" value="Genomic_DNA"/>
</dbReference>
<feature type="compositionally biased region" description="Basic and acidic residues" evidence="2">
    <location>
        <begin position="278"/>
        <end position="287"/>
    </location>
</feature>
<accession>A0A8J7ME82</accession>
<feature type="coiled-coil region" evidence="1">
    <location>
        <begin position="69"/>
        <end position="127"/>
    </location>
</feature>
<dbReference type="RefSeq" id="WP_200311093.1">
    <property type="nucleotide sequence ID" value="NZ_JAENIM010000039.1"/>
</dbReference>
<evidence type="ECO:0000256" key="2">
    <source>
        <dbReference type="SAM" id="MobiDB-lite"/>
    </source>
</evidence>
<protein>
    <submittedName>
        <fullName evidence="4">Uncharacterized protein</fullName>
    </submittedName>
</protein>
<keyword evidence="3" id="KW-0812">Transmembrane</keyword>
<proteinExistence type="predicted"/>
<keyword evidence="3" id="KW-0472">Membrane</keyword>
<dbReference type="Proteomes" id="UP000624703">
    <property type="component" value="Unassembled WGS sequence"/>
</dbReference>
<reference evidence="4" key="1">
    <citation type="submission" date="2021-01" db="EMBL/GenBank/DDBJ databases">
        <title>Modified the classification status of verrucomicrobia.</title>
        <authorList>
            <person name="Feng X."/>
        </authorList>
    </citation>
    <scope>NUCLEOTIDE SEQUENCE</scope>
    <source>
        <strain evidence="4">_KCTC 22039</strain>
    </source>
</reference>